<name>A0A9D2PKQ9_9FIRM</name>
<dbReference type="GO" id="GO:0046872">
    <property type="term" value="F:metal ion binding"/>
    <property type="evidence" value="ECO:0007669"/>
    <property type="project" value="UniProtKB-KW"/>
</dbReference>
<dbReference type="GO" id="GO:0016787">
    <property type="term" value="F:hydrolase activity"/>
    <property type="evidence" value="ECO:0007669"/>
    <property type="project" value="InterPro"/>
</dbReference>
<dbReference type="InterPro" id="IPR002933">
    <property type="entry name" value="Peptidase_M20"/>
</dbReference>
<dbReference type="AlphaFoldDB" id="A0A9D2PKQ9"/>
<feature type="binding site" evidence="1">
    <location>
        <position position="135"/>
    </location>
    <ligand>
        <name>Mn(2+)</name>
        <dbReference type="ChEBI" id="CHEBI:29035"/>
        <label>2</label>
    </ligand>
</feature>
<accession>A0A9D2PKQ9</accession>
<reference evidence="3" key="2">
    <citation type="submission" date="2021-04" db="EMBL/GenBank/DDBJ databases">
        <authorList>
            <person name="Gilroy R."/>
        </authorList>
    </citation>
    <scope>NUCLEOTIDE SEQUENCE</scope>
    <source>
        <strain evidence="3">ChiBcec2-3848</strain>
    </source>
</reference>
<feature type="binding site" evidence="1">
    <location>
        <position position="99"/>
    </location>
    <ligand>
        <name>Mn(2+)</name>
        <dbReference type="ChEBI" id="CHEBI:29035"/>
        <label>2</label>
    </ligand>
</feature>
<reference evidence="3" key="1">
    <citation type="journal article" date="2021" name="PeerJ">
        <title>Extensive microbial diversity within the chicken gut microbiome revealed by metagenomics and culture.</title>
        <authorList>
            <person name="Gilroy R."/>
            <person name="Ravi A."/>
            <person name="Getino M."/>
            <person name="Pursley I."/>
            <person name="Horton D.L."/>
            <person name="Alikhan N.F."/>
            <person name="Baker D."/>
            <person name="Gharbi K."/>
            <person name="Hall N."/>
            <person name="Watson M."/>
            <person name="Adriaenssens E.M."/>
            <person name="Foster-Nyarko E."/>
            <person name="Jarju S."/>
            <person name="Secka A."/>
            <person name="Antonio M."/>
            <person name="Oren A."/>
            <person name="Chaudhuri R.R."/>
            <person name="La Ragione R."/>
            <person name="Hildebrand F."/>
            <person name="Pallen M.J."/>
        </authorList>
    </citation>
    <scope>NUCLEOTIDE SEQUENCE</scope>
    <source>
        <strain evidence="3">ChiBcec2-3848</strain>
    </source>
</reference>
<gene>
    <name evidence="3" type="ORF">H9753_00625</name>
</gene>
<evidence type="ECO:0000259" key="2">
    <source>
        <dbReference type="Pfam" id="PF07687"/>
    </source>
</evidence>
<dbReference type="Gene3D" id="3.30.70.360">
    <property type="match status" value="1"/>
</dbReference>
<dbReference type="PANTHER" id="PTHR11014:SF63">
    <property type="entry name" value="METALLOPEPTIDASE, PUTATIVE (AFU_ORTHOLOGUE AFUA_6G09600)-RELATED"/>
    <property type="match status" value="1"/>
</dbReference>
<dbReference type="PANTHER" id="PTHR11014">
    <property type="entry name" value="PEPTIDASE M20 FAMILY MEMBER"/>
    <property type="match status" value="1"/>
</dbReference>
<organism evidence="3 4">
    <name type="scientific">Candidatus Blautia merdavium</name>
    <dbReference type="NCBI Taxonomy" id="2838494"/>
    <lineage>
        <taxon>Bacteria</taxon>
        <taxon>Bacillati</taxon>
        <taxon>Bacillota</taxon>
        <taxon>Clostridia</taxon>
        <taxon>Lachnospirales</taxon>
        <taxon>Lachnospiraceae</taxon>
        <taxon>Blautia</taxon>
    </lineage>
</organism>
<keyword evidence="1" id="KW-0479">Metal-binding</keyword>
<feature type="domain" description="Peptidase M20 dimerisation" evidence="2">
    <location>
        <begin position="184"/>
        <end position="283"/>
    </location>
</feature>
<dbReference type="InterPro" id="IPR011650">
    <property type="entry name" value="Peptidase_M20_dimer"/>
</dbReference>
<evidence type="ECO:0000313" key="4">
    <source>
        <dbReference type="Proteomes" id="UP000823886"/>
    </source>
</evidence>
<dbReference type="Gene3D" id="3.40.630.10">
    <property type="entry name" value="Zn peptidases"/>
    <property type="match status" value="1"/>
</dbReference>
<dbReference type="InterPro" id="IPR036264">
    <property type="entry name" value="Bact_exopeptidase_dim_dom"/>
</dbReference>
<keyword evidence="1" id="KW-0464">Manganese</keyword>
<sequence length="394" mass="44092">MIKKEAFELKDKIIFWRRQLHQIPETGLKLPQTQAYLCRQLKEMGAGFRVYEGLSAIETIIEGKQAGKTIALRTDMDALPIQEMTGLEFASENGCMHACGHDAHMAMMLGTVQLLMRHQSEIKGRVKCLFQPGEEGYGGARKMIEEGALDNPYVEAVLGLHVTNSIPELREGQIGLKPGKLMAGSDSFAIQIRGKGGHISDTVRVVNPIYTAAETALKIREISERYQKYSTVVSPGVFKSGTKENAVSDTASLQGSVRTFSKKIREEVLGELERFCREQEKRYGISMELSVSDSNACVVNDSQMTDEMRDTAKSLFPEGYTELESSIMASEDICYFFQERKGVYFHLGCGHTGMEKEPPLHSAYFQPNEEILWRGTAVMAQGALDWLNRHSRED</sequence>
<evidence type="ECO:0000313" key="3">
    <source>
        <dbReference type="EMBL" id="HJC62108.1"/>
    </source>
</evidence>
<dbReference type="CDD" id="cd03886">
    <property type="entry name" value="M20_Acy1"/>
    <property type="match status" value="1"/>
</dbReference>
<dbReference type="InterPro" id="IPR017439">
    <property type="entry name" value="Amidohydrolase"/>
</dbReference>
<proteinExistence type="predicted"/>
<evidence type="ECO:0000256" key="1">
    <source>
        <dbReference type="PIRSR" id="PIRSR005962-1"/>
    </source>
</evidence>
<dbReference type="EMBL" id="DWVZ01000009">
    <property type="protein sequence ID" value="HJC62108.1"/>
    <property type="molecule type" value="Genomic_DNA"/>
</dbReference>
<comment type="cofactor">
    <cofactor evidence="1">
        <name>Mn(2+)</name>
        <dbReference type="ChEBI" id="CHEBI:29035"/>
    </cofactor>
    <text evidence="1">The Mn(2+) ion enhances activity.</text>
</comment>
<dbReference type="PIRSF" id="PIRSF005962">
    <property type="entry name" value="Pept_M20D_amidohydro"/>
    <property type="match status" value="1"/>
</dbReference>
<dbReference type="Pfam" id="PF07687">
    <property type="entry name" value="M20_dimer"/>
    <property type="match status" value="1"/>
</dbReference>
<dbReference type="Proteomes" id="UP000823886">
    <property type="component" value="Unassembled WGS sequence"/>
</dbReference>
<dbReference type="SUPFAM" id="SSF55031">
    <property type="entry name" value="Bacterial exopeptidase dimerisation domain"/>
    <property type="match status" value="1"/>
</dbReference>
<feature type="binding site" evidence="1">
    <location>
        <position position="161"/>
    </location>
    <ligand>
        <name>Mn(2+)</name>
        <dbReference type="ChEBI" id="CHEBI:29035"/>
        <label>2</label>
    </ligand>
</feature>
<dbReference type="SUPFAM" id="SSF53187">
    <property type="entry name" value="Zn-dependent exopeptidases"/>
    <property type="match status" value="1"/>
</dbReference>
<feature type="binding site" evidence="1">
    <location>
        <position position="361"/>
    </location>
    <ligand>
        <name>Mn(2+)</name>
        <dbReference type="ChEBI" id="CHEBI:29035"/>
        <label>2</label>
    </ligand>
</feature>
<feature type="binding site" evidence="1">
    <location>
        <position position="101"/>
    </location>
    <ligand>
        <name>Mn(2+)</name>
        <dbReference type="ChEBI" id="CHEBI:29035"/>
        <label>2</label>
    </ligand>
</feature>
<dbReference type="Pfam" id="PF01546">
    <property type="entry name" value="Peptidase_M20"/>
    <property type="match status" value="1"/>
</dbReference>
<dbReference type="NCBIfam" id="TIGR01891">
    <property type="entry name" value="amidohydrolases"/>
    <property type="match status" value="1"/>
</dbReference>
<protein>
    <submittedName>
        <fullName evidence="3">Amidohydrolase</fullName>
    </submittedName>
</protein>
<comment type="caution">
    <text evidence="3">The sequence shown here is derived from an EMBL/GenBank/DDBJ whole genome shotgun (WGS) entry which is preliminary data.</text>
</comment>